<organism evidence="2 3">
    <name type="scientific">Triticum turgidum subsp. durum</name>
    <name type="common">Durum wheat</name>
    <name type="synonym">Triticum durum</name>
    <dbReference type="NCBI Taxonomy" id="4567"/>
    <lineage>
        <taxon>Eukaryota</taxon>
        <taxon>Viridiplantae</taxon>
        <taxon>Streptophyta</taxon>
        <taxon>Embryophyta</taxon>
        <taxon>Tracheophyta</taxon>
        <taxon>Spermatophyta</taxon>
        <taxon>Magnoliopsida</taxon>
        <taxon>Liliopsida</taxon>
        <taxon>Poales</taxon>
        <taxon>Poaceae</taxon>
        <taxon>BOP clade</taxon>
        <taxon>Pooideae</taxon>
        <taxon>Triticodae</taxon>
        <taxon>Triticeae</taxon>
        <taxon>Triticinae</taxon>
        <taxon>Triticum</taxon>
    </lineage>
</organism>
<feature type="transmembrane region" description="Helical" evidence="1">
    <location>
        <begin position="240"/>
        <end position="263"/>
    </location>
</feature>
<dbReference type="Proteomes" id="UP000324705">
    <property type="component" value="Chromosome 7B"/>
</dbReference>
<dbReference type="AlphaFoldDB" id="A0A9R1AC16"/>
<feature type="transmembrane region" description="Helical" evidence="1">
    <location>
        <begin position="79"/>
        <end position="99"/>
    </location>
</feature>
<keyword evidence="1" id="KW-0472">Membrane</keyword>
<dbReference type="EMBL" id="LT934124">
    <property type="protein sequence ID" value="VAI93461.1"/>
    <property type="molecule type" value="Genomic_DNA"/>
</dbReference>
<evidence type="ECO:0000313" key="3">
    <source>
        <dbReference type="Proteomes" id="UP000324705"/>
    </source>
</evidence>
<evidence type="ECO:0000256" key="1">
    <source>
        <dbReference type="SAM" id="Phobius"/>
    </source>
</evidence>
<keyword evidence="1" id="KW-0812">Transmembrane</keyword>
<reference evidence="2 3" key="1">
    <citation type="submission" date="2017-09" db="EMBL/GenBank/DDBJ databases">
        <authorList>
            <consortium name="International Durum Wheat Genome Sequencing Consortium (IDWGSC)"/>
            <person name="Milanesi L."/>
        </authorList>
    </citation>
    <scope>NUCLEOTIDE SEQUENCE [LARGE SCALE GENOMIC DNA]</scope>
    <source>
        <strain evidence="3">cv. Svevo</strain>
    </source>
</reference>
<feature type="transmembrane region" description="Helical" evidence="1">
    <location>
        <begin position="204"/>
        <end position="225"/>
    </location>
</feature>
<sequence>MSTPNNNKKPLMFIQLARKSVEIHTGLVNNMFGIFVFAMAITTFTSNSSSTASSPAPSPPSVPGCDRDKMRGQIIMCERWLACFIVLSMISINLVRILIESAHEAHQWVAKEEEAAYNAARDAYTLACSNLDKYKSTLAYHHTNARDPAAEELQLRTAALKASQDKEDALVKAKKRAERERDRLVPKQGLERIEGWRLTVIRGLFFFAVLCSQISCGFAAAAFYYSRQIESHCANGPLEILPFVLIGVVSLPYHIFLLLISLVGN</sequence>
<feature type="transmembrane region" description="Helical" evidence="1">
    <location>
        <begin position="21"/>
        <end position="41"/>
    </location>
</feature>
<gene>
    <name evidence="2" type="ORF">TRITD_7Bv1G221700</name>
</gene>
<dbReference type="Gramene" id="TRITD7Bv1G221700.1">
    <property type="protein sequence ID" value="TRITD7Bv1G221700.1"/>
    <property type="gene ID" value="TRITD7Bv1G221700"/>
</dbReference>
<keyword evidence="3" id="KW-1185">Reference proteome</keyword>
<keyword evidence="1" id="KW-1133">Transmembrane helix</keyword>
<protein>
    <submittedName>
        <fullName evidence="2">Uncharacterized protein</fullName>
    </submittedName>
</protein>
<name>A0A9R1AC16_TRITD</name>
<evidence type="ECO:0000313" key="2">
    <source>
        <dbReference type="EMBL" id="VAI93461.1"/>
    </source>
</evidence>
<proteinExistence type="predicted"/>
<accession>A0A9R1AC16</accession>